<evidence type="ECO:0000313" key="7">
    <source>
        <dbReference type="Proteomes" id="UP000279760"/>
    </source>
</evidence>
<keyword evidence="2" id="KW-0805">Transcription regulation</keyword>
<dbReference type="Pfam" id="PF00126">
    <property type="entry name" value="HTH_1"/>
    <property type="match status" value="1"/>
</dbReference>
<dbReference type="Gene3D" id="3.40.190.10">
    <property type="entry name" value="Periplasmic binding protein-like II"/>
    <property type="match status" value="1"/>
</dbReference>
<name>A0A3G4V8M6_9VIBR</name>
<dbReference type="Proteomes" id="UP000279760">
    <property type="component" value="Chromosome 1"/>
</dbReference>
<dbReference type="InterPro" id="IPR050389">
    <property type="entry name" value="LysR-type_TF"/>
</dbReference>
<dbReference type="PANTHER" id="PTHR30118">
    <property type="entry name" value="HTH-TYPE TRANSCRIPTIONAL REGULATOR LEUO-RELATED"/>
    <property type="match status" value="1"/>
</dbReference>
<dbReference type="Pfam" id="PF03466">
    <property type="entry name" value="LysR_substrate"/>
    <property type="match status" value="1"/>
</dbReference>
<dbReference type="AlphaFoldDB" id="A0A3G4V8M6"/>
<evidence type="ECO:0000256" key="4">
    <source>
        <dbReference type="ARBA" id="ARBA00023163"/>
    </source>
</evidence>
<comment type="similarity">
    <text evidence="1">Belongs to the LysR transcriptional regulatory family.</text>
</comment>
<reference evidence="6 7" key="1">
    <citation type="submission" date="2018-11" db="EMBL/GenBank/DDBJ databases">
        <title>Complete Genome Sequence of Vbrio mediterranei 117-T6: a Potential Pathogen Bacteria Isolated from the Conchocelis of Pyropia.</title>
        <authorList>
            <person name="Liu Q."/>
        </authorList>
    </citation>
    <scope>NUCLEOTIDE SEQUENCE [LARGE SCALE GENOMIC DNA]</scope>
    <source>
        <strain evidence="6 7">117-T6</strain>
    </source>
</reference>
<dbReference type="GO" id="GO:0003677">
    <property type="term" value="F:DNA binding"/>
    <property type="evidence" value="ECO:0007669"/>
    <property type="project" value="UniProtKB-KW"/>
</dbReference>
<feature type="domain" description="HTH lysR-type" evidence="5">
    <location>
        <begin position="12"/>
        <end position="69"/>
    </location>
</feature>
<dbReference type="PROSITE" id="PS50931">
    <property type="entry name" value="HTH_LYSR"/>
    <property type="match status" value="1"/>
</dbReference>
<evidence type="ECO:0000259" key="5">
    <source>
        <dbReference type="PROSITE" id="PS50931"/>
    </source>
</evidence>
<accession>A0A3G4V8M6</accession>
<organism evidence="6 7">
    <name type="scientific">Vibrio mediterranei</name>
    <dbReference type="NCBI Taxonomy" id="689"/>
    <lineage>
        <taxon>Bacteria</taxon>
        <taxon>Pseudomonadati</taxon>
        <taxon>Pseudomonadota</taxon>
        <taxon>Gammaproteobacteria</taxon>
        <taxon>Vibrionales</taxon>
        <taxon>Vibrionaceae</taxon>
        <taxon>Vibrio</taxon>
    </lineage>
</organism>
<dbReference type="PANTHER" id="PTHR30118:SF6">
    <property type="entry name" value="HTH-TYPE TRANSCRIPTIONAL REGULATOR LEUO"/>
    <property type="match status" value="1"/>
</dbReference>
<dbReference type="SUPFAM" id="SSF53850">
    <property type="entry name" value="Periplasmic binding protein-like II"/>
    <property type="match status" value="1"/>
</dbReference>
<sequence length="308" mass="35330">MANSMTQYSDKIDLNLFRTFATVYKHDSISRAAEELNVTPASVSQSIKKLSIELNTSLFMRRGRGITPTLQAHHLIERIAPLLHEFDVITNDCLYGVHQSTPRKVVVQAPEPIIFEHIKSTELANHTETRFRLEWLDILYSNSDSYETLKFKHADAIIDIFQLAEPNICNDLLFEDEIVVIASKNHPRVGSTISPEQFAEESHIILNYQFGESSLFEMLYNSPPPKRRILSTQTSLTSMLSLTSESEALCLCTRRFAEQHANRLPIKILPFPGPVEPVKFWLIYPAQSRDTHAIKWLHSTLVDWIQRQ</sequence>
<evidence type="ECO:0000256" key="1">
    <source>
        <dbReference type="ARBA" id="ARBA00009437"/>
    </source>
</evidence>
<protein>
    <submittedName>
        <fullName evidence="6">LysR family transcriptional regulator</fullName>
    </submittedName>
</protein>
<keyword evidence="3" id="KW-0238">DNA-binding</keyword>
<keyword evidence="4" id="KW-0804">Transcription</keyword>
<dbReference type="Gene3D" id="1.10.10.10">
    <property type="entry name" value="Winged helix-like DNA-binding domain superfamily/Winged helix DNA-binding domain"/>
    <property type="match status" value="1"/>
</dbReference>
<dbReference type="InterPro" id="IPR036388">
    <property type="entry name" value="WH-like_DNA-bd_sf"/>
</dbReference>
<dbReference type="InterPro" id="IPR005119">
    <property type="entry name" value="LysR_subst-bd"/>
</dbReference>
<gene>
    <name evidence="6" type="ORF">ECB94_04805</name>
</gene>
<dbReference type="EMBL" id="CP033577">
    <property type="protein sequence ID" value="AYV20669.1"/>
    <property type="molecule type" value="Genomic_DNA"/>
</dbReference>
<evidence type="ECO:0000256" key="2">
    <source>
        <dbReference type="ARBA" id="ARBA00023015"/>
    </source>
</evidence>
<dbReference type="InterPro" id="IPR036390">
    <property type="entry name" value="WH_DNA-bd_sf"/>
</dbReference>
<dbReference type="SUPFAM" id="SSF46785">
    <property type="entry name" value="Winged helix' DNA-binding domain"/>
    <property type="match status" value="1"/>
</dbReference>
<proteinExistence type="inferred from homology"/>
<dbReference type="InterPro" id="IPR000847">
    <property type="entry name" value="LysR_HTH_N"/>
</dbReference>
<evidence type="ECO:0000313" key="6">
    <source>
        <dbReference type="EMBL" id="AYV20669.1"/>
    </source>
</evidence>
<evidence type="ECO:0000256" key="3">
    <source>
        <dbReference type="ARBA" id="ARBA00023125"/>
    </source>
</evidence>
<dbReference type="GO" id="GO:0003700">
    <property type="term" value="F:DNA-binding transcription factor activity"/>
    <property type="evidence" value="ECO:0007669"/>
    <property type="project" value="InterPro"/>
</dbReference>